<dbReference type="SMART" id="SM00408">
    <property type="entry name" value="IGc2"/>
    <property type="match status" value="4"/>
</dbReference>
<dbReference type="Pfam" id="PF13927">
    <property type="entry name" value="Ig_3"/>
    <property type="match status" value="3"/>
</dbReference>
<dbReference type="Pfam" id="PF08205">
    <property type="entry name" value="C2-set_2"/>
    <property type="match status" value="1"/>
</dbReference>
<dbReference type="EMBL" id="CADEBC010000346">
    <property type="protein sequence ID" value="CAB3228784.1"/>
    <property type="molecule type" value="Genomic_DNA"/>
</dbReference>
<dbReference type="SMART" id="SM00409">
    <property type="entry name" value="IG"/>
    <property type="match status" value="5"/>
</dbReference>
<feature type="transmembrane region" description="Helical" evidence="5">
    <location>
        <begin position="641"/>
        <end position="663"/>
    </location>
</feature>
<gene>
    <name evidence="7" type="ORF">APLA_LOCUS3789</name>
</gene>
<dbReference type="PANTHER" id="PTHR23278:SF32">
    <property type="entry name" value="NEUROMUSCULIN, ISOFORM E"/>
    <property type="match status" value="1"/>
</dbReference>
<comment type="caution">
    <text evidence="7">The sequence shown here is derived from an EMBL/GenBank/DDBJ whole genome shotgun (WGS) entry which is preliminary data.</text>
</comment>
<feature type="compositionally biased region" description="Polar residues" evidence="4">
    <location>
        <begin position="727"/>
        <end position="746"/>
    </location>
</feature>
<dbReference type="InterPro" id="IPR036179">
    <property type="entry name" value="Ig-like_dom_sf"/>
</dbReference>
<dbReference type="InterPro" id="IPR003599">
    <property type="entry name" value="Ig_sub"/>
</dbReference>
<dbReference type="InterPro" id="IPR003598">
    <property type="entry name" value="Ig_sub2"/>
</dbReference>
<dbReference type="PANTHER" id="PTHR23278">
    <property type="entry name" value="SIDESTEP PROTEIN"/>
    <property type="match status" value="1"/>
</dbReference>
<feature type="domain" description="Ig-like" evidence="6">
    <location>
        <begin position="20"/>
        <end position="126"/>
    </location>
</feature>
<dbReference type="InterPro" id="IPR013162">
    <property type="entry name" value="CD80_C2-set"/>
</dbReference>
<name>A0A8S0Z7H0_ARCPL</name>
<dbReference type="InterPro" id="IPR013783">
    <property type="entry name" value="Ig-like_fold"/>
</dbReference>
<feature type="domain" description="Ig-like" evidence="6">
    <location>
        <begin position="448"/>
        <end position="525"/>
    </location>
</feature>
<accession>A0A8S0Z7H0</accession>
<evidence type="ECO:0000256" key="4">
    <source>
        <dbReference type="SAM" id="MobiDB-lite"/>
    </source>
</evidence>
<comment type="subcellular location">
    <subcellularLocation>
        <location evidence="1">Membrane</location>
        <topology evidence="1">Single-pass membrane protein</topology>
    </subcellularLocation>
</comment>
<proteinExistence type="predicted"/>
<dbReference type="OrthoDB" id="10048737at2759"/>
<evidence type="ECO:0000259" key="6">
    <source>
        <dbReference type="PROSITE" id="PS50835"/>
    </source>
</evidence>
<dbReference type="Gene3D" id="2.60.40.10">
    <property type="entry name" value="Immunoglobulins"/>
    <property type="match status" value="5"/>
</dbReference>
<dbReference type="GO" id="GO:0016020">
    <property type="term" value="C:membrane"/>
    <property type="evidence" value="ECO:0007669"/>
    <property type="project" value="UniProtKB-SubCell"/>
</dbReference>
<keyword evidence="2 5" id="KW-0472">Membrane</keyword>
<evidence type="ECO:0000256" key="1">
    <source>
        <dbReference type="ARBA" id="ARBA00004167"/>
    </source>
</evidence>
<evidence type="ECO:0000313" key="7">
    <source>
        <dbReference type="EMBL" id="CAB3228784.1"/>
    </source>
</evidence>
<evidence type="ECO:0000256" key="3">
    <source>
        <dbReference type="ARBA" id="ARBA00023157"/>
    </source>
</evidence>
<evidence type="ECO:0000313" key="8">
    <source>
        <dbReference type="Proteomes" id="UP000494106"/>
    </source>
</evidence>
<reference evidence="7 8" key="1">
    <citation type="submission" date="2020-04" db="EMBL/GenBank/DDBJ databases">
        <authorList>
            <person name="Wallbank WR R."/>
            <person name="Pardo Diaz C."/>
            <person name="Kozak K."/>
            <person name="Martin S."/>
            <person name="Jiggins C."/>
            <person name="Moest M."/>
            <person name="Warren A I."/>
            <person name="Byers J.R.P. K."/>
            <person name="Montejo-Kovacevich G."/>
            <person name="Yen C E."/>
        </authorList>
    </citation>
    <scope>NUCLEOTIDE SEQUENCE [LARGE SCALE GENOMIC DNA]</scope>
</reference>
<feature type="domain" description="Ig-like" evidence="6">
    <location>
        <begin position="239"/>
        <end position="334"/>
    </location>
</feature>
<dbReference type="PROSITE" id="PS50835">
    <property type="entry name" value="IG_LIKE"/>
    <property type="match status" value="5"/>
</dbReference>
<dbReference type="SUPFAM" id="SSF48726">
    <property type="entry name" value="Immunoglobulin"/>
    <property type="match status" value="4"/>
</dbReference>
<keyword evidence="3" id="KW-1015">Disulfide bond</keyword>
<dbReference type="AlphaFoldDB" id="A0A8S0Z7H0"/>
<evidence type="ECO:0000256" key="2">
    <source>
        <dbReference type="ARBA" id="ARBA00023136"/>
    </source>
</evidence>
<protein>
    <recommendedName>
        <fullName evidence="6">Ig-like domain-containing protein</fullName>
    </recommendedName>
</protein>
<organism evidence="7 8">
    <name type="scientific">Arctia plantaginis</name>
    <name type="common">Wood tiger moth</name>
    <name type="synonym">Phalaena plantaginis</name>
    <dbReference type="NCBI Taxonomy" id="874455"/>
    <lineage>
        <taxon>Eukaryota</taxon>
        <taxon>Metazoa</taxon>
        <taxon>Ecdysozoa</taxon>
        <taxon>Arthropoda</taxon>
        <taxon>Hexapoda</taxon>
        <taxon>Insecta</taxon>
        <taxon>Pterygota</taxon>
        <taxon>Neoptera</taxon>
        <taxon>Endopterygota</taxon>
        <taxon>Lepidoptera</taxon>
        <taxon>Glossata</taxon>
        <taxon>Ditrysia</taxon>
        <taxon>Noctuoidea</taxon>
        <taxon>Erebidae</taxon>
        <taxon>Arctiinae</taxon>
        <taxon>Arctia</taxon>
    </lineage>
</organism>
<evidence type="ECO:0000256" key="5">
    <source>
        <dbReference type="SAM" id="Phobius"/>
    </source>
</evidence>
<dbReference type="CDD" id="cd00096">
    <property type="entry name" value="Ig"/>
    <property type="match status" value="2"/>
</dbReference>
<dbReference type="Proteomes" id="UP000494106">
    <property type="component" value="Unassembled WGS sequence"/>
</dbReference>
<sequence>MLDPAFVCHKAALGGGVTSPVAATVTRVPAIVGGEANLPCDTRPPIHNDSLLLVVWYRDDNPVYSYDTRVDGPSAHWIEDPYIGRAHWQNVPTASLHLYDVQARDRAIYRCRVDFHVSPTRNYKISLDVVELPSKPVVFDEYGKEISGTAGPYHEGGEFKLICSVTGGYPIPRIQWLQGETVLATLSAGEVMAPTRSLALVIRNATRAHLSALYTCTADNTLLSSPQKTTVKIDLFLKPLTVEIISREQPLSVGRQSELWCKTTGARPPATITWWLGGKKLEAITKETDVEDANETESLLKWMPMKEHNEKVLTCRAEHFNFNRSSIESLLKLNVYYMPESTIHLGAKMNPNDIEEGDDVYFGCKVDANPPAYKVVWEHNGILLQHNPSNGVIVTGNTNLALRNVSRHQAGQYTCTASNVEGDGKSPYLHMQVVYRPLCKNKEIKIMGAALQEPTTVTCEVEAYPPPETFEWTLNNSAGSIKVDPDRFTVDAKQGKSLLTYTPVSDVDYGSLSCRAMNLAGQQVTPCVYTLLPATRPDPPTNCTVYNLTDDSLDLLCIPGYEGGLQCIYVVEVWATEGLVVNASNGVALWNLRRLGANRQLKLIVYAANARGRSEHITLQVETAFRLLPRSEPQEAWEVNWALGVFLGTALTIALILCLALIATKVRSRSRDYEVTLPTLKNQMVVVQKRSSTQGADDKNPDLIPLSKGLTEAPPDPPLYSAIAAPKNSSSTHSLQRTQTPVTPISSHAHYTDMQNDSGRSMINGAMRSHREIVTTRTPLLAAHQESCV</sequence>
<keyword evidence="5" id="KW-1133">Transmembrane helix</keyword>
<feature type="domain" description="Ig-like" evidence="6">
    <location>
        <begin position="339"/>
        <end position="432"/>
    </location>
</feature>
<feature type="domain" description="Ig-like" evidence="6">
    <location>
        <begin position="136"/>
        <end position="232"/>
    </location>
</feature>
<dbReference type="InterPro" id="IPR036116">
    <property type="entry name" value="FN3_sf"/>
</dbReference>
<dbReference type="SUPFAM" id="SSF49265">
    <property type="entry name" value="Fibronectin type III"/>
    <property type="match status" value="1"/>
</dbReference>
<dbReference type="InterPro" id="IPR007110">
    <property type="entry name" value="Ig-like_dom"/>
</dbReference>
<keyword evidence="5" id="KW-0812">Transmembrane</keyword>
<keyword evidence="8" id="KW-1185">Reference proteome</keyword>
<feature type="region of interest" description="Disordered" evidence="4">
    <location>
        <begin position="725"/>
        <end position="759"/>
    </location>
</feature>